<dbReference type="Gene3D" id="1.10.1370.10">
    <property type="entry name" value="Neurolysin, domain 3"/>
    <property type="match status" value="1"/>
</dbReference>
<reference evidence="11 12" key="1">
    <citation type="submission" date="2020-04" db="EMBL/GenBank/DDBJ databases">
        <title>Genome Assembly and Annotation of Botryosphaeria dothidea sdau 11-99, a Latent Pathogen of Apple Fruit Ring Rot in China.</title>
        <authorList>
            <person name="Yu C."/>
            <person name="Diao Y."/>
            <person name="Lu Q."/>
            <person name="Zhao J."/>
            <person name="Cui S."/>
            <person name="Peng C."/>
            <person name="He B."/>
            <person name="Liu H."/>
        </authorList>
    </citation>
    <scope>NUCLEOTIDE SEQUENCE [LARGE SCALE GENOMIC DNA]</scope>
    <source>
        <strain evidence="12">sdau11-99</strain>
        <strain evidence="11">Sdau11-99</strain>
    </source>
</reference>
<dbReference type="GO" id="GO:0004222">
    <property type="term" value="F:metalloendopeptidase activity"/>
    <property type="evidence" value="ECO:0007669"/>
    <property type="project" value="InterPro"/>
</dbReference>
<dbReference type="GO" id="GO:0046872">
    <property type="term" value="F:metal ion binding"/>
    <property type="evidence" value="ECO:0007669"/>
    <property type="project" value="UniProtKB-UniRule"/>
</dbReference>
<dbReference type="GO" id="GO:0006518">
    <property type="term" value="P:peptide metabolic process"/>
    <property type="evidence" value="ECO:0007669"/>
    <property type="project" value="TreeGrafter"/>
</dbReference>
<protein>
    <submittedName>
        <fullName evidence="11">Putative metallopeptidase protein</fullName>
    </submittedName>
</protein>
<comment type="similarity">
    <text evidence="1 7">Belongs to the peptidase M3 family.</text>
</comment>
<dbReference type="PANTHER" id="PTHR11804:SF84">
    <property type="entry name" value="SACCHAROLYSIN"/>
    <property type="match status" value="1"/>
</dbReference>
<dbReference type="InterPro" id="IPR024077">
    <property type="entry name" value="Neurolysin/TOP_dom2"/>
</dbReference>
<dbReference type="Pfam" id="PF01432">
    <property type="entry name" value="Peptidase_M3"/>
    <property type="match status" value="1"/>
</dbReference>
<dbReference type="AlphaFoldDB" id="A0A8H4IT17"/>
<dbReference type="Gene3D" id="1.20.1050.40">
    <property type="entry name" value="Endopeptidase. Chain P, domain 1"/>
    <property type="match status" value="1"/>
</dbReference>
<name>A0A8H4IT17_9PEZI</name>
<dbReference type="GO" id="GO:0006508">
    <property type="term" value="P:proteolysis"/>
    <property type="evidence" value="ECO:0007669"/>
    <property type="project" value="UniProtKB-KW"/>
</dbReference>
<keyword evidence="2 7" id="KW-0645">Protease</keyword>
<keyword evidence="4 7" id="KW-0378">Hydrolase</keyword>
<evidence type="ECO:0000256" key="1">
    <source>
        <dbReference type="ARBA" id="ARBA00006040"/>
    </source>
</evidence>
<keyword evidence="6 7" id="KW-0482">Metalloprotease</keyword>
<dbReference type="Proteomes" id="UP000572817">
    <property type="component" value="Unassembled WGS sequence"/>
</dbReference>
<dbReference type="OrthoDB" id="534666at2759"/>
<comment type="caution">
    <text evidence="11">The sequence shown here is derived from an EMBL/GenBank/DDBJ whole genome shotgun (WGS) entry which is preliminary data.</text>
</comment>
<gene>
    <name evidence="11" type="ORF">GTA08_BOTSDO07294</name>
    <name evidence="10" type="ORF">GTA08_BOTSDO11486</name>
</gene>
<evidence type="ECO:0000256" key="3">
    <source>
        <dbReference type="ARBA" id="ARBA00022723"/>
    </source>
</evidence>
<feature type="domain" description="Peptidase M3A/M3B catalytic" evidence="9">
    <location>
        <begin position="300"/>
        <end position="781"/>
    </location>
</feature>
<dbReference type="InterPro" id="IPR024079">
    <property type="entry name" value="MetalloPept_cat_dom_sf"/>
</dbReference>
<keyword evidence="3 7" id="KW-0479">Metal-binding</keyword>
<evidence type="ECO:0000313" key="12">
    <source>
        <dbReference type="Proteomes" id="UP000572817"/>
    </source>
</evidence>
<keyword evidence="12" id="KW-1185">Reference proteome</keyword>
<evidence type="ECO:0000256" key="7">
    <source>
        <dbReference type="RuleBase" id="RU003435"/>
    </source>
</evidence>
<evidence type="ECO:0000256" key="5">
    <source>
        <dbReference type="ARBA" id="ARBA00022833"/>
    </source>
</evidence>
<dbReference type="FunFam" id="3.40.390.10:FF:000006">
    <property type="entry name" value="Thimet oligopeptidase 1"/>
    <property type="match status" value="1"/>
</dbReference>
<proteinExistence type="inferred from homology"/>
<dbReference type="EMBL" id="WWBZ02000082">
    <property type="protein sequence ID" value="KAF4301212.1"/>
    <property type="molecule type" value="Genomic_DNA"/>
</dbReference>
<dbReference type="Gene3D" id="3.40.390.10">
    <property type="entry name" value="Collagenase (Catalytic Domain)"/>
    <property type="match status" value="1"/>
</dbReference>
<accession>A0A8H4IT17</accession>
<evidence type="ECO:0000259" key="9">
    <source>
        <dbReference type="Pfam" id="PF01432"/>
    </source>
</evidence>
<feature type="compositionally biased region" description="Pro residues" evidence="8">
    <location>
        <begin position="63"/>
        <end position="90"/>
    </location>
</feature>
<dbReference type="EMBL" id="WWBZ02000040">
    <property type="protein sequence ID" value="KAF4305753.1"/>
    <property type="molecule type" value="Genomic_DNA"/>
</dbReference>
<evidence type="ECO:0000256" key="2">
    <source>
        <dbReference type="ARBA" id="ARBA00022670"/>
    </source>
</evidence>
<comment type="cofactor">
    <cofactor evidence="7">
        <name>Zn(2+)</name>
        <dbReference type="ChEBI" id="CHEBI:29105"/>
    </cofactor>
    <text evidence="7">Binds 1 zinc ion.</text>
</comment>
<organism evidence="11 12">
    <name type="scientific">Botryosphaeria dothidea</name>
    <dbReference type="NCBI Taxonomy" id="55169"/>
    <lineage>
        <taxon>Eukaryota</taxon>
        <taxon>Fungi</taxon>
        <taxon>Dikarya</taxon>
        <taxon>Ascomycota</taxon>
        <taxon>Pezizomycotina</taxon>
        <taxon>Dothideomycetes</taxon>
        <taxon>Dothideomycetes incertae sedis</taxon>
        <taxon>Botryosphaeriales</taxon>
        <taxon>Botryosphaeriaceae</taxon>
        <taxon>Botryosphaeria</taxon>
    </lineage>
</organism>
<feature type="region of interest" description="Disordered" evidence="8">
    <location>
        <begin position="56"/>
        <end position="90"/>
    </location>
</feature>
<dbReference type="InterPro" id="IPR001567">
    <property type="entry name" value="Pept_M3A_M3B_dom"/>
</dbReference>
<evidence type="ECO:0000313" key="11">
    <source>
        <dbReference type="EMBL" id="KAF4305753.1"/>
    </source>
</evidence>
<dbReference type="GO" id="GO:0005758">
    <property type="term" value="C:mitochondrial intermembrane space"/>
    <property type="evidence" value="ECO:0007669"/>
    <property type="project" value="TreeGrafter"/>
</dbReference>
<evidence type="ECO:0000313" key="10">
    <source>
        <dbReference type="EMBL" id="KAF4301212.1"/>
    </source>
</evidence>
<dbReference type="PANTHER" id="PTHR11804">
    <property type="entry name" value="PROTEASE M3 THIMET OLIGOPEPTIDASE-RELATED"/>
    <property type="match status" value="1"/>
</dbReference>
<evidence type="ECO:0000256" key="4">
    <source>
        <dbReference type="ARBA" id="ARBA00022801"/>
    </source>
</evidence>
<sequence length="785" mass="90301">MAVSADPPRRPKRTTTFLVSVLVAFILALILLGSIPSISLPSSNLLKLRFTPRNNDHYGGHSSPPPPGGAEPGAPPAPGTFRHPPQPPPVFKATAKSIAAGFQALIDSDRKSLDDIVARVKPHNATFANTLLPREQNANQAALSREILTGYGSLAADKAARDASNEWQQKLQQYASAAALRQDYFELLEAVYNNKSEWARLDPESARLLNFTYLDYRDNGLALRVGSPERRRFRELEDRIAKLENEYTTNLNEDESFVWLSREELAGAPQDLLDVWEKGKGAHEGKLKVVLRQPEQGRMMGYVRDSEVRKRVYNITNNVMPQNVPLFKEAVVLRDEKARLLGFPNHAAYKLQRKILRTPEKVKEFLRKVQGRLRPKGEDELKRMTEYKRQDKKRTDKGENRFFMWDWGYYVRLMEKQYYDLDVQKVKEYFPSAVVIQGMLKIYAELFGLQFSEVKGADLDKLSPTGKGRDIIWHPDVQLFTVWNSEEEGGNFIGYLYLDIFPRDGKYGNAANYPIQKTFLDHDSGKRHFCATALVCNFPKPTEKRPSLMSHWDTVTIFHELGHGIHDLVGWTKYVTFSGNNVLADFVEAPSQMLENWTWTPEVLKNITRHYSYLSDEYKQTWLKENKDARQPEERMPDQMIERLIENKIFNVGLATHQEILDLDPAVLWNKNGKDIGLVDSFEVLIQDEKKKWTWGHGYVDWTFPHLMDGWETNYYGYMSSQVYAEDMFYTVFKKNPFSSKEGRRYRHTVIGKGGSVDPMKLLTDFLGRPPNEDAFYKDMGLKAN</sequence>
<evidence type="ECO:0000256" key="8">
    <source>
        <dbReference type="SAM" id="MobiDB-lite"/>
    </source>
</evidence>
<dbReference type="InterPro" id="IPR045090">
    <property type="entry name" value="Pept_M3A_M3B"/>
</dbReference>
<evidence type="ECO:0000256" key="6">
    <source>
        <dbReference type="ARBA" id="ARBA00023049"/>
    </source>
</evidence>
<dbReference type="SUPFAM" id="SSF55486">
    <property type="entry name" value="Metalloproteases ('zincins'), catalytic domain"/>
    <property type="match status" value="1"/>
</dbReference>
<keyword evidence="5 7" id="KW-0862">Zinc</keyword>
<dbReference type="CDD" id="cd06455">
    <property type="entry name" value="M3A_TOP"/>
    <property type="match status" value="1"/>
</dbReference>
<dbReference type="InterPro" id="IPR024080">
    <property type="entry name" value="Neurolysin/TOP_N"/>
</dbReference>